<evidence type="ECO:0000256" key="5">
    <source>
        <dbReference type="ARBA" id="ARBA00022018"/>
    </source>
</evidence>
<dbReference type="InterPro" id="IPR031814">
    <property type="entry name" value="ALG11_N"/>
</dbReference>
<keyword evidence="8 14" id="KW-0812">Transmembrane</keyword>
<dbReference type="AlphaFoldDB" id="A0A383UMK4"/>
<dbReference type="GO" id="GO:0005789">
    <property type="term" value="C:endoplasmic reticulum membrane"/>
    <property type="evidence" value="ECO:0007669"/>
    <property type="project" value="UniProtKB-SubCell"/>
</dbReference>
<dbReference type="EMBL" id="UNSH01000035">
    <property type="protein sequence ID" value="SZF01009.1"/>
    <property type="molecule type" value="Genomic_DNA"/>
</dbReference>
<keyword evidence="11 14" id="KW-0472">Membrane</keyword>
<feature type="transmembrane region" description="Helical" evidence="14">
    <location>
        <begin position="20"/>
        <end position="40"/>
    </location>
</feature>
<keyword evidence="9 14" id="KW-0256">Endoplasmic reticulum</keyword>
<keyword evidence="6 14" id="KW-0328">Glycosyltransferase</keyword>
<dbReference type="CDD" id="cd03806">
    <property type="entry name" value="GT4_ALG11-like"/>
    <property type="match status" value="1"/>
</dbReference>
<dbReference type="UniPathway" id="UPA00378"/>
<evidence type="ECO:0000256" key="7">
    <source>
        <dbReference type="ARBA" id="ARBA00022679"/>
    </source>
</evidence>
<dbReference type="PANTHER" id="PTHR45919:SF1">
    <property type="entry name" value="GDP-MAN:MAN(3)GLCNAC(2)-PP-DOL ALPHA-1,2-MANNOSYLTRANSFERASE"/>
    <property type="match status" value="1"/>
</dbReference>
<keyword evidence="10 14" id="KW-1133">Transmembrane helix</keyword>
<evidence type="ECO:0000313" key="18">
    <source>
        <dbReference type="Proteomes" id="UP000275772"/>
    </source>
</evidence>
<evidence type="ECO:0000259" key="15">
    <source>
        <dbReference type="Pfam" id="PF00534"/>
    </source>
</evidence>
<evidence type="ECO:0000256" key="9">
    <source>
        <dbReference type="ARBA" id="ARBA00022824"/>
    </source>
</evidence>
<dbReference type="Gene3D" id="3.40.50.2000">
    <property type="entry name" value="Glycogen Phosphorylase B"/>
    <property type="match status" value="1"/>
</dbReference>
<evidence type="ECO:0000256" key="1">
    <source>
        <dbReference type="ARBA" id="ARBA00004389"/>
    </source>
</evidence>
<evidence type="ECO:0000256" key="13">
    <source>
        <dbReference type="ARBA" id="ARBA00056799"/>
    </source>
</evidence>
<reference evidence="17 18" key="1">
    <citation type="submission" date="2017-11" db="EMBL/GenBank/DDBJ databases">
        <authorList>
            <person name="Kracher B."/>
        </authorList>
    </citation>
    <scope>NUCLEOTIDE SEQUENCE [LARGE SCALE GENOMIC DNA]</scope>
    <source>
        <strain evidence="17 18">RACE1</strain>
    </source>
</reference>
<dbReference type="Pfam" id="PF00534">
    <property type="entry name" value="Glycos_transf_1"/>
    <property type="match status" value="1"/>
</dbReference>
<evidence type="ECO:0000256" key="4">
    <source>
        <dbReference type="ARBA" id="ARBA00012645"/>
    </source>
</evidence>
<dbReference type="SUPFAM" id="SSF53756">
    <property type="entry name" value="UDP-Glycosyltransferase/glycogen phosphorylase"/>
    <property type="match status" value="1"/>
</dbReference>
<evidence type="ECO:0000256" key="14">
    <source>
        <dbReference type="RuleBase" id="RU367051"/>
    </source>
</evidence>
<protein>
    <recommendedName>
        <fullName evidence="5 14">GDP-Man:Man(3)GlcNAc(2)-PP-Dol alpha-1,2-mannosyltransferase</fullName>
        <ecNumber evidence="4 14">2.4.1.131</ecNumber>
    </recommendedName>
</protein>
<comment type="catalytic activity">
    <reaction evidence="12 14">
        <text>an alpha-D-Man-(1-&gt;3)-[alpha-D-Man-(1-&gt;6)]-beta-D-Man-(1-&gt;4)-beta-D-GlcNAc-(1-&gt;4)-alpha-D-GlcNAc-diphospho-di-trans,poly-cis-dolichol + 2 GDP-alpha-D-mannose = an alpha-D-Man-(1-&gt;2)-alpha-D-Man-(1-&gt;2)-alpha-D-Man-(1-&gt;3)-[alpha-D-Man-(1-&gt;6)]-beta-D-Man-(1-&gt;4)-beta-D-GlcNAc-(1-&gt;4)-alpha-D-GlcNAc-diphospho-di-trans,poly-cis-dolichol + 2 GDP + 2 H(+)</text>
        <dbReference type="Rhea" id="RHEA:29523"/>
        <dbReference type="Rhea" id="RHEA-COMP:19515"/>
        <dbReference type="Rhea" id="RHEA-COMP:19516"/>
        <dbReference type="ChEBI" id="CHEBI:15378"/>
        <dbReference type="ChEBI" id="CHEBI:57527"/>
        <dbReference type="ChEBI" id="CHEBI:58189"/>
        <dbReference type="ChEBI" id="CHEBI:132511"/>
        <dbReference type="ChEBI" id="CHEBI:132515"/>
        <dbReference type="EC" id="2.4.1.131"/>
    </reaction>
    <physiologicalReaction direction="left-to-right" evidence="12 14">
        <dbReference type="Rhea" id="RHEA:29524"/>
    </physiologicalReaction>
</comment>
<dbReference type="InterPro" id="IPR038013">
    <property type="entry name" value="ALG11"/>
</dbReference>
<dbReference type="GO" id="GO:0006487">
    <property type="term" value="P:protein N-linked glycosylation"/>
    <property type="evidence" value="ECO:0007669"/>
    <property type="project" value="TreeGrafter"/>
</dbReference>
<evidence type="ECO:0000256" key="3">
    <source>
        <dbReference type="ARBA" id="ARBA00009481"/>
    </source>
</evidence>
<gene>
    <name evidence="17" type="ORF">BLGHR1_11761</name>
</gene>
<evidence type="ECO:0000256" key="10">
    <source>
        <dbReference type="ARBA" id="ARBA00022989"/>
    </source>
</evidence>
<keyword evidence="7 14" id="KW-0808">Transferase</keyword>
<organism evidence="17 18">
    <name type="scientific">Blumeria hordei</name>
    <name type="common">Barley powdery mildew</name>
    <name type="synonym">Blumeria graminis f. sp. hordei</name>
    <dbReference type="NCBI Taxonomy" id="2867405"/>
    <lineage>
        <taxon>Eukaryota</taxon>
        <taxon>Fungi</taxon>
        <taxon>Dikarya</taxon>
        <taxon>Ascomycota</taxon>
        <taxon>Pezizomycotina</taxon>
        <taxon>Leotiomycetes</taxon>
        <taxon>Erysiphales</taxon>
        <taxon>Erysiphaceae</taxon>
        <taxon>Blumeria</taxon>
    </lineage>
</organism>
<dbReference type="EC" id="2.4.1.131" evidence="4 14"/>
<dbReference type="Pfam" id="PF15924">
    <property type="entry name" value="ALG11_N"/>
    <property type="match status" value="1"/>
</dbReference>
<accession>A0A383UMK4</accession>
<evidence type="ECO:0000256" key="11">
    <source>
        <dbReference type="ARBA" id="ARBA00023136"/>
    </source>
</evidence>
<evidence type="ECO:0000256" key="12">
    <source>
        <dbReference type="ARBA" id="ARBA00045065"/>
    </source>
</evidence>
<comment type="pathway">
    <text evidence="2 14">Protein modification; protein glycosylation.</text>
</comment>
<evidence type="ECO:0000259" key="16">
    <source>
        <dbReference type="Pfam" id="PF15924"/>
    </source>
</evidence>
<comment type="subcellular location">
    <subcellularLocation>
        <location evidence="1">Endoplasmic reticulum membrane</location>
        <topology evidence="1">Single-pass membrane protein</topology>
    </subcellularLocation>
</comment>
<comment type="similarity">
    <text evidence="3 14">Belongs to the glycosyltransferase group 1 family. Glycosyltransferase 4 subfamily.</text>
</comment>
<name>A0A383UMK4_BLUHO</name>
<feature type="domain" description="Glycosyl transferase family 1" evidence="15">
    <location>
        <begin position="353"/>
        <end position="498"/>
    </location>
</feature>
<dbReference type="FunFam" id="3.40.50.2000:FF:000168">
    <property type="entry name" value="Alpha-1,2-mannosyltransferase (Alg11), putative"/>
    <property type="match status" value="1"/>
</dbReference>
<feature type="domain" description="ALG11 mannosyltransferase N-terminal" evidence="16">
    <location>
        <begin position="115"/>
        <end position="323"/>
    </location>
</feature>
<sequence>MAYSLLSTTKDVIGSLSSNQSSFMIVFSSLASILILLPIFGPKLFLFLGRIVGLCLQSNAGDRRRRLLSLIANDEQQWEARENERRDSEEWENVERHTIEIPEPQETRDLEWDGIIGFFHPFCNAGGGGERVLWAAVRATQKTYPKAKCVIYTGDYEVDKTAILARVKNSFNINLHAPTVTFLYLTTRSWVLASSWPRLTLLGQSIGSLILAWDAFGLMIPDIFVDTMGFAFSLALCKVLFPYVPTAAYVHYPTISIDMLQSLDSKSCHGNQGIHAGKGAGVAGMAKKIYWLLFAKAYSVAGGSVDIVMTNSTWTLGHITSLWGMWRRRFNKSPAVVIYPPVAVEEVERAVDISQSTEKQRQPTLLYIAQFRPEKNHQLIIRSFAAYKKRKSALSSAKLVLVGSIRDQSDSLRVYSLRLLANELQIKDSVEFHIDASWPQILQWLTSASVGVNGMWNEHFGIGVVEYQAAGLITVVHNSGGPKEDIVTLVDGKPTGFHASTITEYAQCFEEALGVPDADKVEMRQRARRSADRFNEGKFISSWNVQLDKLVKLHKQRQHG</sequence>
<comment type="function">
    <text evidence="13 14">GDP-Man:Man(3)GlcNAc(2)-PP-Dol alpha-1,2-mannosyltransferase that operates in the biosynthetic pathway of dolichol-linked oligosaccharides, the glycan precursors employed in protein asparagine (N)-glycosylation. The assembly of dolichol-linked oligosaccharides begins on the cytosolic side of the endoplasmic reticulum membrane and finishes in its lumen. The sequential addition of sugars to dolichol pyrophosphate produces dolichol-linked oligosaccharides containing fourteen sugars, including two GlcNAcs, nine mannoses and three glucoses. Once assembled, the oligosaccharide is transferred from the lipid to nascent proteins by oligosaccharyltransferases. Catalyzes, on the cytoplasmic face of the endoplasmic reticulum, the addition of the fourth and fifth mannose residues to the dolichol-linked oligosaccharide chain, to produce Man(5)GlcNAc(2)-PP-dolichol core oligosaccharide.</text>
</comment>
<evidence type="ECO:0000256" key="2">
    <source>
        <dbReference type="ARBA" id="ARBA00004922"/>
    </source>
</evidence>
<evidence type="ECO:0000256" key="6">
    <source>
        <dbReference type="ARBA" id="ARBA00022676"/>
    </source>
</evidence>
<proteinExistence type="inferred from homology"/>
<dbReference type="PANTHER" id="PTHR45919">
    <property type="entry name" value="GDP-MAN:MAN(3)GLCNAC(2)-PP-DOL ALPHA-1,2-MANNOSYLTRANSFERASE"/>
    <property type="match status" value="1"/>
</dbReference>
<evidence type="ECO:0000313" key="17">
    <source>
        <dbReference type="EMBL" id="SZF01009.1"/>
    </source>
</evidence>
<dbReference type="InterPro" id="IPR001296">
    <property type="entry name" value="Glyco_trans_1"/>
</dbReference>
<evidence type="ECO:0000256" key="8">
    <source>
        <dbReference type="ARBA" id="ARBA00022692"/>
    </source>
</evidence>
<dbReference type="VEuPathDB" id="FungiDB:BLGHR1_11761"/>
<dbReference type="GO" id="GO:0004377">
    <property type="term" value="F:GDP-Man:Man(3)GlcNAc(2)-PP-Dol alpha-1,2-mannosyltransferase activity"/>
    <property type="evidence" value="ECO:0007669"/>
    <property type="project" value="UniProtKB-UniRule"/>
</dbReference>
<dbReference type="Proteomes" id="UP000275772">
    <property type="component" value="Unassembled WGS sequence"/>
</dbReference>